<keyword evidence="9" id="KW-1185">Reference proteome</keyword>
<reference evidence="8" key="2">
    <citation type="submission" date="2022-06" db="UniProtKB">
        <authorList>
            <consortium name="EnsemblMetazoa"/>
        </authorList>
    </citation>
    <scope>IDENTIFICATION</scope>
    <source>
        <strain evidence="8">p50T (Dazao)</strain>
    </source>
</reference>
<evidence type="ECO:0000256" key="3">
    <source>
        <dbReference type="ARBA" id="ARBA00022692"/>
    </source>
</evidence>
<dbReference type="Proteomes" id="UP000005204">
    <property type="component" value="Unassembled WGS sequence"/>
</dbReference>
<dbReference type="RefSeq" id="XP_021203417.2">
    <property type="nucleotide sequence ID" value="XM_021347742.3"/>
</dbReference>
<evidence type="ECO:0000256" key="6">
    <source>
        <dbReference type="SAM" id="Phobius"/>
    </source>
</evidence>
<dbReference type="EnsemblMetazoa" id="XM_021347742.2">
    <property type="protein sequence ID" value="XP_021203417.2"/>
    <property type="gene ID" value="LOC101736042"/>
</dbReference>
<keyword evidence="2" id="KW-1003">Cell membrane</keyword>
<feature type="transmembrane region" description="Helical" evidence="6">
    <location>
        <begin position="257"/>
        <end position="278"/>
    </location>
</feature>
<feature type="transmembrane region" description="Helical" evidence="6">
    <location>
        <begin position="524"/>
        <end position="545"/>
    </location>
</feature>
<proteinExistence type="predicted"/>
<dbReference type="KEGG" id="bmor:101736042"/>
<dbReference type="InterPro" id="IPR036058">
    <property type="entry name" value="Kazal_dom_sf"/>
</dbReference>
<feature type="transmembrane region" description="Helical" evidence="6">
    <location>
        <begin position="177"/>
        <end position="197"/>
    </location>
</feature>
<keyword evidence="5 6" id="KW-0472">Membrane</keyword>
<dbReference type="PANTHER" id="PTHR11388">
    <property type="entry name" value="ORGANIC ANION TRANSPORTER"/>
    <property type="match status" value="1"/>
</dbReference>
<comment type="subcellular location">
    <subcellularLocation>
        <location evidence="1">Cell membrane</location>
        <topology evidence="1">Multi-pass membrane protein</topology>
    </subcellularLocation>
</comment>
<dbReference type="InterPro" id="IPR002350">
    <property type="entry name" value="Kazal_dom"/>
</dbReference>
<feature type="transmembrane region" description="Helical" evidence="6">
    <location>
        <begin position="305"/>
        <end position="322"/>
    </location>
</feature>
<organism evidence="8 9">
    <name type="scientific">Bombyx mori</name>
    <name type="common">Silk moth</name>
    <dbReference type="NCBI Taxonomy" id="7091"/>
    <lineage>
        <taxon>Eukaryota</taxon>
        <taxon>Metazoa</taxon>
        <taxon>Ecdysozoa</taxon>
        <taxon>Arthropoda</taxon>
        <taxon>Hexapoda</taxon>
        <taxon>Insecta</taxon>
        <taxon>Pterygota</taxon>
        <taxon>Neoptera</taxon>
        <taxon>Endopterygota</taxon>
        <taxon>Lepidoptera</taxon>
        <taxon>Glossata</taxon>
        <taxon>Ditrysia</taxon>
        <taxon>Bombycoidea</taxon>
        <taxon>Bombycidae</taxon>
        <taxon>Bombycinae</taxon>
        <taxon>Bombyx</taxon>
    </lineage>
</organism>
<feature type="transmembrane region" description="Helical" evidence="6">
    <location>
        <begin position="144"/>
        <end position="165"/>
    </location>
</feature>
<dbReference type="GO" id="GO:0016323">
    <property type="term" value="C:basolateral plasma membrane"/>
    <property type="evidence" value="ECO:0007669"/>
    <property type="project" value="TreeGrafter"/>
</dbReference>
<feature type="transmembrane region" description="Helical" evidence="6">
    <location>
        <begin position="63"/>
        <end position="83"/>
    </location>
</feature>
<feature type="transmembrane region" description="Helical" evidence="6">
    <location>
        <begin position="449"/>
        <end position="470"/>
    </location>
</feature>
<feature type="transmembrane region" description="Helical" evidence="6">
    <location>
        <begin position="90"/>
        <end position="113"/>
    </location>
</feature>
<dbReference type="GeneID" id="101736042"/>
<name>A0A8R2HPQ9_BOMMO</name>
<evidence type="ECO:0000256" key="2">
    <source>
        <dbReference type="ARBA" id="ARBA00022475"/>
    </source>
</evidence>
<feature type="domain" description="Kazal-like" evidence="7">
    <location>
        <begin position="369"/>
        <end position="427"/>
    </location>
</feature>
<feature type="transmembrane region" description="Helical" evidence="6">
    <location>
        <begin position="334"/>
        <end position="356"/>
    </location>
</feature>
<dbReference type="AlphaFoldDB" id="A0A8R2HPQ9"/>
<feature type="transmembrane region" description="Helical" evidence="6">
    <location>
        <begin position="28"/>
        <end position="48"/>
    </location>
</feature>
<sequence>MMLQGRTVFHKLWYFLQTYILTLKRFDLFLQGTLLIVILLESNVYLLLKRDADQGYSTPLIESWVQIAAGVIECVLGVVLAWWGSGRRQFALTGWLGASATAGLLVLAFPFAYSNPANVELCGGEPAFRSINPRDENVTPRTGILVLTALLCALTKVSIWAHGLTYLDDHDPTNGPYFYGILISIRLSLGLSGTNWFRPSSVRDDWWEGQLSASMLTMMFAILFTFFPTKMPQWQEEEVTVDTDFLPSLYRVINNRIVVIQSVALSLLTTAIFCYVEYDHAYVQARFHVEALRQDLRTSRFLSDFFRSLVVIFFIMIFRVRFSARRPDGVKANTAARVGGVVAVFVAIFFVVLASLGCDTGTLAGLDEEYVQPECSQQCGCNSARYGFSPVCGLDTLTTYFSPCHAGCRAVEDLNGFSLYADCTCGAQRAALGACALSTCSVPFSIYQIFYTIILAVSGASFLMQGMVLVRAVRRVDKPIAIGFSFALVALLSFVVGRLLYMLISYLTCAYSSGGVCVLHRPTLWAMCATSSAMALGSAVVSLIASKTPLEPTTEL</sequence>
<reference evidence="9" key="1">
    <citation type="journal article" date="2008" name="Insect Biochem. Mol. Biol.">
        <title>The genome of a lepidopteran model insect, the silkworm Bombyx mori.</title>
        <authorList>
            <consortium name="International Silkworm Genome Consortium"/>
        </authorList>
    </citation>
    <scope>NUCLEOTIDE SEQUENCE [LARGE SCALE GENOMIC DNA]</scope>
    <source>
        <strain evidence="9">p50T</strain>
    </source>
</reference>
<evidence type="ECO:0000256" key="5">
    <source>
        <dbReference type="ARBA" id="ARBA00023136"/>
    </source>
</evidence>
<evidence type="ECO:0000256" key="1">
    <source>
        <dbReference type="ARBA" id="ARBA00004651"/>
    </source>
</evidence>
<dbReference type="InterPro" id="IPR004156">
    <property type="entry name" value="OATP"/>
</dbReference>
<evidence type="ECO:0000313" key="9">
    <source>
        <dbReference type="Proteomes" id="UP000005204"/>
    </source>
</evidence>
<evidence type="ECO:0000256" key="4">
    <source>
        <dbReference type="ARBA" id="ARBA00022989"/>
    </source>
</evidence>
<dbReference type="Pfam" id="PF03137">
    <property type="entry name" value="OATP"/>
    <property type="match status" value="1"/>
</dbReference>
<dbReference type="GO" id="GO:0015347">
    <property type="term" value="F:sodium-independent organic anion transmembrane transporter activity"/>
    <property type="evidence" value="ECO:0007669"/>
    <property type="project" value="TreeGrafter"/>
</dbReference>
<feature type="transmembrane region" description="Helical" evidence="6">
    <location>
        <begin position="482"/>
        <end position="504"/>
    </location>
</feature>
<evidence type="ECO:0000259" key="7">
    <source>
        <dbReference type="PROSITE" id="PS51465"/>
    </source>
</evidence>
<keyword evidence="4 6" id="KW-1133">Transmembrane helix</keyword>
<dbReference type="PROSITE" id="PS51465">
    <property type="entry name" value="KAZAL_2"/>
    <property type="match status" value="1"/>
</dbReference>
<feature type="transmembrane region" description="Helical" evidence="6">
    <location>
        <begin position="209"/>
        <end position="227"/>
    </location>
</feature>
<accession>A0A8R2HPQ9</accession>
<evidence type="ECO:0000313" key="8">
    <source>
        <dbReference type="EnsemblMetazoa" id="XP_021203417.2"/>
    </source>
</evidence>
<protein>
    <recommendedName>
        <fullName evidence="7">Kazal-like domain-containing protein</fullName>
    </recommendedName>
</protein>
<keyword evidence="3 6" id="KW-0812">Transmembrane</keyword>
<dbReference type="SUPFAM" id="SSF100895">
    <property type="entry name" value="Kazal-type serine protease inhibitors"/>
    <property type="match status" value="1"/>
</dbReference>
<dbReference type="GO" id="GO:0043252">
    <property type="term" value="P:sodium-independent organic anion transport"/>
    <property type="evidence" value="ECO:0007669"/>
    <property type="project" value="TreeGrafter"/>
</dbReference>
<dbReference type="PANTHER" id="PTHR11388:SF158">
    <property type="entry name" value="ORGANIC ANION TRANSPORTING POLYPEPTIDE 33EB"/>
    <property type="match status" value="1"/>
</dbReference>